<comment type="caution">
    <text evidence="2">The sequence shown here is derived from an EMBL/GenBank/DDBJ whole genome shotgun (WGS) entry which is preliminary data.</text>
</comment>
<keyword evidence="2" id="KW-0808">Transferase</keyword>
<dbReference type="Gene3D" id="3.40.50.2000">
    <property type="entry name" value="Glycogen Phosphorylase B"/>
    <property type="match status" value="2"/>
</dbReference>
<dbReference type="Proteomes" id="UP001143463">
    <property type="component" value="Unassembled WGS sequence"/>
</dbReference>
<evidence type="ECO:0000313" key="3">
    <source>
        <dbReference type="Proteomes" id="UP001143463"/>
    </source>
</evidence>
<dbReference type="CDD" id="cd03784">
    <property type="entry name" value="GT1_Gtf-like"/>
    <property type="match status" value="1"/>
</dbReference>
<reference evidence="2" key="1">
    <citation type="journal article" date="2014" name="Int. J. Syst. Evol. Microbiol.">
        <title>Complete genome sequence of Corynebacterium casei LMG S-19264T (=DSM 44701T), isolated from a smear-ripened cheese.</title>
        <authorList>
            <consortium name="US DOE Joint Genome Institute (JGI-PGF)"/>
            <person name="Walter F."/>
            <person name="Albersmeier A."/>
            <person name="Kalinowski J."/>
            <person name="Ruckert C."/>
        </authorList>
    </citation>
    <scope>NUCLEOTIDE SEQUENCE</scope>
    <source>
        <strain evidence="2">VKM Ac-1069</strain>
    </source>
</reference>
<feature type="domain" description="Erythromycin biosynthesis protein CIII-like C-terminal" evidence="1">
    <location>
        <begin position="247"/>
        <end position="386"/>
    </location>
</feature>
<dbReference type="SUPFAM" id="SSF53756">
    <property type="entry name" value="UDP-Glycosyltransferase/glycogen phosphorylase"/>
    <property type="match status" value="1"/>
</dbReference>
<dbReference type="InterPro" id="IPR050426">
    <property type="entry name" value="Glycosyltransferase_28"/>
</dbReference>
<evidence type="ECO:0000313" key="2">
    <source>
        <dbReference type="EMBL" id="GLL11621.1"/>
    </source>
</evidence>
<name>A0A9W6NWJ3_9PSEU</name>
<dbReference type="RefSeq" id="WP_037048450.1">
    <property type="nucleotide sequence ID" value="NZ_BAAAUZ010000045.1"/>
</dbReference>
<gene>
    <name evidence="2" type="ORF">GCM10017577_27620</name>
</gene>
<dbReference type="AlphaFoldDB" id="A0A9W6NWJ3"/>
<dbReference type="GO" id="GO:0016758">
    <property type="term" value="F:hexosyltransferase activity"/>
    <property type="evidence" value="ECO:0007669"/>
    <property type="project" value="UniProtKB-ARBA"/>
</dbReference>
<keyword evidence="3" id="KW-1185">Reference proteome</keyword>
<evidence type="ECO:0000259" key="1">
    <source>
        <dbReference type="Pfam" id="PF06722"/>
    </source>
</evidence>
<dbReference type="FunFam" id="3.40.50.2000:FF:000072">
    <property type="entry name" value="Glycosyl transferase"/>
    <property type="match status" value="1"/>
</dbReference>
<protein>
    <submittedName>
        <fullName evidence="2">Glycosyl transferase</fullName>
    </submittedName>
</protein>
<dbReference type="PANTHER" id="PTHR48050">
    <property type="entry name" value="STEROL 3-BETA-GLUCOSYLTRANSFERASE"/>
    <property type="match status" value="1"/>
</dbReference>
<proteinExistence type="predicted"/>
<dbReference type="EMBL" id="BSFQ01000009">
    <property type="protein sequence ID" value="GLL11621.1"/>
    <property type="molecule type" value="Genomic_DNA"/>
</dbReference>
<accession>A0A9W6NWJ3</accession>
<dbReference type="InterPro" id="IPR010610">
    <property type="entry name" value="EryCIII-like_C"/>
</dbReference>
<dbReference type="InterPro" id="IPR002213">
    <property type="entry name" value="UDP_glucos_trans"/>
</dbReference>
<organism evidence="2 3">
    <name type="scientific">Pseudonocardia halophobica</name>
    <dbReference type="NCBI Taxonomy" id="29401"/>
    <lineage>
        <taxon>Bacteria</taxon>
        <taxon>Bacillati</taxon>
        <taxon>Actinomycetota</taxon>
        <taxon>Actinomycetes</taxon>
        <taxon>Pseudonocardiales</taxon>
        <taxon>Pseudonocardiaceae</taxon>
        <taxon>Pseudonocardia</taxon>
    </lineage>
</organism>
<dbReference type="PANTHER" id="PTHR48050:SF13">
    <property type="entry name" value="STEROL 3-BETA-GLUCOSYLTRANSFERASE UGT80A2"/>
    <property type="match status" value="1"/>
</dbReference>
<dbReference type="Pfam" id="PF06722">
    <property type="entry name" value="EryCIII-like_C"/>
    <property type="match status" value="1"/>
</dbReference>
<dbReference type="GO" id="GO:0017000">
    <property type="term" value="P:antibiotic biosynthetic process"/>
    <property type="evidence" value="ECO:0007669"/>
    <property type="project" value="UniProtKB-ARBA"/>
</dbReference>
<sequence length="388" mass="39753">MRVLISSIAAHGHTYPLLPFAIAAREAGHEVTYAIAPSFHPLVERLGFRPVAAGGEIREAFGQVWAQSGKDPRDRFSTPPNEVMAMAGRVFGEVLPRRTAADLAPVLAELRPDVVVHEAGDLGAGLAAKVAGIRGLCHGFGRVAGGKMLARAGDHVGGLAAELGLDPAVVAGPGLGDPFLDVCPRSLQDPAFLAAFTPDRAPRVPLRSVPFAEPAPLPAWVGEPGPPLVYLTLGTAFAEGSVLRTAIDGLGRLPARVLVAAGPMIDAALVDDLPDTVRVEQWVPQADVLPHAALVVHHGGSGTTLGALASGVPQLLLPQCADQFDNAGAVLAVGAGRRLLPGEATPDAVAEVASSLLNDPEPRAAAGVVAREIAGMPSPAEVVAALLV</sequence>
<dbReference type="GO" id="GO:0008194">
    <property type="term" value="F:UDP-glycosyltransferase activity"/>
    <property type="evidence" value="ECO:0007669"/>
    <property type="project" value="InterPro"/>
</dbReference>
<reference evidence="2" key="2">
    <citation type="submission" date="2023-01" db="EMBL/GenBank/DDBJ databases">
        <authorList>
            <person name="Sun Q."/>
            <person name="Evtushenko L."/>
        </authorList>
    </citation>
    <scope>NUCLEOTIDE SEQUENCE</scope>
    <source>
        <strain evidence="2">VKM Ac-1069</strain>
    </source>
</reference>